<dbReference type="AlphaFoldDB" id="A0A830GEY8"/>
<evidence type="ECO:0000256" key="1">
    <source>
        <dbReference type="SAM" id="MobiDB-lite"/>
    </source>
</evidence>
<keyword evidence="2" id="KW-0472">Membrane</keyword>
<dbReference type="RefSeq" id="WP_188879296.1">
    <property type="nucleotide sequence ID" value="NZ_BMOQ01000006.1"/>
</dbReference>
<keyword evidence="5" id="KW-1185">Reference proteome</keyword>
<feature type="region of interest" description="Disordered" evidence="1">
    <location>
        <begin position="118"/>
        <end position="143"/>
    </location>
</feature>
<feature type="region of interest" description="Disordered" evidence="1">
    <location>
        <begin position="200"/>
        <end position="238"/>
    </location>
</feature>
<feature type="compositionally biased region" description="Basic and acidic residues" evidence="1">
    <location>
        <begin position="207"/>
        <end position="238"/>
    </location>
</feature>
<evidence type="ECO:0000256" key="2">
    <source>
        <dbReference type="SAM" id="Phobius"/>
    </source>
</evidence>
<name>A0A830GEY8_9EURY</name>
<dbReference type="Proteomes" id="UP000608850">
    <property type="component" value="Unassembled WGS sequence"/>
</dbReference>
<accession>A0A830GEY8</accession>
<dbReference type="OrthoDB" id="206550at2157"/>
<proteinExistence type="predicted"/>
<dbReference type="InterPro" id="IPR025403">
    <property type="entry name" value="TgpA-like_C"/>
</dbReference>
<evidence type="ECO:0000313" key="4">
    <source>
        <dbReference type="EMBL" id="GGN22182.1"/>
    </source>
</evidence>
<protein>
    <recommendedName>
        <fullName evidence="3">Protein-glutamine gamma-glutamyltransferase-like C-terminal domain-containing protein</fullName>
    </recommendedName>
</protein>
<feature type="region of interest" description="Disordered" evidence="1">
    <location>
        <begin position="32"/>
        <end position="68"/>
    </location>
</feature>
<keyword evidence="2" id="KW-1133">Transmembrane helix</keyword>
<dbReference type="EMBL" id="BMOQ01000006">
    <property type="protein sequence ID" value="GGN22182.1"/>
    <property type="molecule type" value="Genomic_DNA"/>
</dbReference>
<feature type="compositionally biased region" description="Low complexity" evidence="1">
    <location>
        <begin position="32"/>
        <end position="55"/>
    </location>
</feature>
<feature type="domain" description="Protein-glutamine gamma-glutamyltransferase-like C-terminal" evidence="3">
    <location>
        <begin position="152"/>
        <end position="217"/>
    </location>
</feature>
<dbReference type="Pfam" id="PF13559">
    <property type="entry name" value="DUF4129"/>
    <property type="match status" value="1"/>
</dbReference>
<evidence type="ECO:0000313" key="5">
    <source>
        <dbReference type="Proteomes" id="UP000608850"/>
    </source>
</evidence>
<feature type="transmembrane region" description="Helical" evidence="2">
    <location>
        <begin position="88"/>
        <end position="110"/>
    </location>
</feature>
<sequence>MNRSHLAALLVTVFGLAVLGAAAGTLHAAHPAQTAASSPSGSPGTSGSNGTPSNAETPTGTQSAGHYLLPDLSVPSGLATGSTHATSAFARLAIAALLLLVGGALVLWWLTGDDGSAPVEPTATPTDYSDDPTEHTRSPEATHVPADNDVYRAWQTMVAIARPDDSRHKTPRELADAAVDAGLPASAVRTITRLFRTVRYGDAPPTPDRERDARRALHTIRHADNRGETDDDPERPGK</sequence>
<keyword evidence="2" id="KW-0812">Transmembrane</keyword>
<organism evidence="4 5">
    <name type="scientific">Halarchaeum nitratireducens</name>
    <dbReference type="NCBI Taxonomy" id="489913"/>
    <lineage>
        <taxon>Archaea</taxon>
        <taxon>Methanobacteriati</taxon>
        <taxon>Methanobacteriota</taxon>
        <taxon>Stenosarchaea group</taxon>
        <taxon>Halobacteria</taxon>
        <taxon>Halobacteriales</taxon>
        <taxon>Halobacteriaceae</taxon>
    </lineage>
</organism>
<reference evidence="4 5" key="1">
    <citation type="journal article" date="2019" name="Int. J. Syst. Evol. Microbiol.">
        <title>The Global Catalogue of Microorganisms (GCM) 10K type strain sequencing project: providing services to taxonomists for standard genome sequencing and annotation.</title>
        <authorList>
            <consortium name="The Broad Institute Genomics Platform"/>
            <consortium name="The Broad Institute Genome Sequencing Center for Infectious Disease"/>
            <person name="Wu L."/>
            <person name="Ma J."/>
        </authorList>
    </citation>
    <scope>NUCLEOTIDE SEQUENCE [LARGE SCALE GENOMIC DNA]</scope>
    <source>
        <strain evidence="4 5">JCM 16331</strain>
    </source>
</reference>
<gene>
    <name evidence="4" type="ORF">GCM10009021_24550</name>
</gene>
<evidence type="ECO:0000259" key="3">
    <source>
        <dbReference type="Pfam" id="PF13559"/>
    </source>
</evidence>
<comment type="caution">
    <text evidence="4">The sequence shown here is derived from an EMBL/GenBank/DDBJ whole genome shotgun (WGS) entry which is preliminary data.</text>
</comment>